<feature type="transmembrane region" description="Helical" evidence="7">
    <location>
        <begin position="81"/>
        <end position="99"/>
    </location>
</feature>
<evidence type="ECO:0000313" key="8">
    <source>
        <dbReference type="EMBL" id="CAD8419650.1"/>
    </source>
</evidence>
<comment type="similarity">
    <text evidence="2">Belongs to the EMC6 family.</text>
</comment>
<protein>
    <submittedName>
        <fullName evidence="8">Uncharacterized protein</fullName>
    </submittedName>
</protein>
<evidence type="ECO:0000256" key="4">
    <source>
        <dbReference type="ARBA" id="ARBA00022824"/>
    </source>
</evidence>
<dbReference type="Pfam" id="PF07019">
    <property type="entry name" value="EMC6"/>
    <property type="match status" value="1"/>
</dbReference>
<dbReference type="InterPro" id="IPR029008">
    <property type="entry name" value="EMC6-like"/>
</dbReference>
<gene>
    <name evidence="8" type="ORF">PINE0816_LOCUS15785</name>
</gene>
<reference evidence="8" key="1">
    <citation type="submission" date="2021-01" db="EMBL/GenBank/DDBJ databases">
        <authorList>
            <person name="Corre E."/>
            <person name="Pelletier E."/>
            <person name="Niang G."/>
            <person name="Scheremetjew M."/>
            <person name="Finn R."/>
            <person name="Kale V."/>
            <person name="Holt S."/>
            <person name="Cochrane G."/>
            <person name="Meng A."/>
            <person name="Brown T."/>
            <person name="Cohen L."/>
        </authorList>
    </citation>
    <scope>NUCLEOTIDE SEQUENCE</scope>
    <source>
        <strain evidence="8">CCAP1064/1</strain>
    </source>
</reference>
<keyword evidence="4" id="KW-0256">Endoplasmic reticulum</keyword>
<comment type="subcellular location">
    <subcellularLocation>
        <location evidence="1">Endoplasmic reticulum membrane</location>
        <topology evidence="1">Multi-pass membrane protein</topology>
    </subcellularLocation>
</comment>
<keyword evidence="3 7" id="KW-0812">Transmembrane</keyword>
<evidence type="ECO:0000256" key="6">
    <source>
        <dbReference type="ARBA" id="ARBA00023136"/>
    </source>
</evidence>
<feature type="transmembrane region" description="Helical" evidence="7">
    <location>
        <begin position="50"/>
        <end position="69"/>
    </location>
</feature>
<evidence type="ECO:0000256" key="2">
    <source>
        <dbReference type="ARBA" id="ARBA00009436"/>
    </source>
</evidence>
<dbReference type="EMBL" id="HBEL01033577">
    <property type="protein sequence ID" value="CAD8419650.1"/>
    <property type="molecule type" value="Transcribed_RNA"/>
</dbReference>
<dbReference type="AlphaFoldDB" id="A0A7S0CCH4"/>
<proteinExistence type="inferred from homology"/>
<keyword evidence="5 7" id="KW-1133">Transmembrane helix</keyword>
<dbReference type="GO" id="GO:0005789">
    <property type="term" value="C:endoplasmic reticulum membrane"/>
    <property type="evidence" value="ECO:0007669"/>
    <property type="project" value="UniProtKB-SubCell"/>
</dbReference>
<accession>A0A7S0CCH4</accession>
<sequence>MSKVWARYGSRPTQSTCPALPNIVTWIRLLIGLLYGAYLGATGITGSRGIMMGAGLITFVPMLYVEHYLKTDIESYNNSLMFAGAPNAFAFMCLVWILLHTWNNEETEQALGAAVAEIALKVAEISVDDDSGESAAPVVEDSEF</sequence>
<keyword evidence="6 7" id="KW-0472">Membrane</keyword>
<evidence type="ECO:0000256" key="5">
    <source>
        <dbReference type="ARBA" id="ARBA00022989"/>
    </source>
</evidence>
<evidence type="ECO:0000256" key="7">
    <source>
        <dbReference type="SAM" id="Phobius"/>
    </source>
</evidence>
<feature type="transmembrane region" description="Helical" evidence="7">
    <location>
        <begin position="20"/>
        <end position="38"/>
    </location>
</feature>
<evidence type="ECO:0000256" key="1">
    <source>
        <dbReference type="ARBA" id="ARBA00004477"/>
    </source>
</evidence>
<name>A0A7S0CCH4_9STRA</name>
<organism evidence="8">
    <name type="scientific">Proboscia inermis</name>
    <dbReference type="NCBI Taxonomy" id="420281"/>
    <lineage>
        <taxon>Eukaryota</taxon>
        <taxon>Sar</taxon>
        <taxon>Stramenopiles</taxon>
        <taxon>Ochrophyta</taxon>
        <taxon>Bacillariophyta</taxon>
        <taxon>Coscinodiscophyceae</taxon>
        <taxon>Rhizosoleniophycidae</taxon>
        <taxon>Rhizosoleniales</taxon>
        <taxon>Rhizosoleniaceae</taxon>
        <taxon>Proboscia</taxon>
    </lineage>
</organism>
<evidence type="ECO:0000256" key="3">
    <source>
        <dbReference type="ARBA" id="ARBA00022692"/>
    </source>
</evidence>